<accession>A0A1S2XQU9</accession>
<keyword evidence="5" id="KW-0677">Repeat</keyword>
<gene>
    <name evidence="15" type="primary">LOC101491522</name>
</gene>
<dbReference type="InterPro" id="IPR007856">
    <property type="entry name" value="SapB_1"/>
</dbReference>
<evidence type="ECO:0000256" key="2">
    <source>
        <dbReference type="ARBA" id="ARBA00022525"/>
    </source>
</evidence>
<dbReference type="PANTHER" id="PTHR11480">
    <property type="entry name" value="SAPOSIN-RELATED"/>
    <property type="match status" value="1"/>
</dbReference>
<dbReference type="Proteomes" id="UP000087171">
    <property type="component" value="Chromosome Ca3"/>
</dbReference>
<dbReference type="eggNOG" id="KOG1340">
    <property type="taxonomic scope" value="Eukaryota"/>
</dbReference>
<dbReference type="OrthoDB" id="69496at2759"/>
<protein>
    <recommendedName>
        <fullName evidence="11">Pulmonary surfactant-associated protein B</fullName>
    </recommendedName>
    <alternativeName>
        <fullName evidence="12">Pulmonary surfactant-associated proteolipid SPL(Phe)</fullName>
    </alternativeName>
</protein>
<dbReference type="FunFam" id="1.10.225.10:FF:000008">
    <property type="entry name" value="Pulmonary surfactant-associated protein B"/>
    <property type="match status" value="2"/>
</dbReference>
<evidence type="ECO:0000256" key="9">
    <source>
        <dbReference type="ARBA" id="ARBA00023180"/>
    </source>
</evidence>
<evidence type="ECO:0000256" key="8">
    <source>
        <dbReference type="ARBA" id="ARBA00023157"/>
    </source>
</evidence>
<feature type="domain" description="Saposin B-type" evidence="13">
    <location>
        <begin position="82"/>
        <end position="161"/>
    </location>
</feature>
<dbReference type="Pfam" id="PF05184">
    <property type="entry name" value="SapB_1"/>
    <property type="match status" value="2"/>
</dbReference>
<comment type="function">
    <text evidence="10">Pulmonary surfactant-associated proteins promote alveolar stability by lowering the surface tension at the air-liquid interface in the peripheral air spaces. SP-B increases the collapse pressure of palmitic acid to nearly 70 millinewtons per meter.</text>
</comment>
<keyword evidence="2" id="KW-0964">Secreted</keyword>
<dbReference type="PANTHER" id="PTHR11480:SF80">
    <property type="entry name" value="SAPOSIN-RELATED"/>
    <property type="match status" value="1"/>
</dbReference>
<evidence type="ECO:0000259" key="13">
    <source>
        <dbReference type="PROSITE" id="PS50015"/>
    </source>
</evidence>
<dbReference type="Gene3D" id="1.10.225.10">
    <property type="entry name" value="Saposin-like"/>
    <property type="match status" value="2"/>
</dbReference>
<comment type="subcellular location">
    <subcellularLocation>
        <location evidence="1">Secreted</location>
        <location evidence="1">Extracellular space</location>
    </subcellularLocation>
</comment>
<keyword evidence="8" id="KW-1015">Disulfide bond</keyword>
<evidence type="ECO:0000256" key="4">
    <source>
        <dbReference type="ARBA" id="ARBA00022729"/>
    </source>
</evidence>
<dbReference type="RefSeq" id="XP_004492543.2">
    <property type="nucleotide sequence ID" value="XM_004492486.3"/>
</dbReference>
<keyword evidence="6" id="KW-0064">Aspartyl protease</keyword>
<dbReference type="AlphaFoldDB" id="A0A1S2XQU9"/>
<evidence type="ECO:0000256" key="5">
    <source>
        <dbReference type="ARBA" id="ARBA00022737"/>
    </source>
</evidence>
<keyword evidence="7" id="KW-0865">Zymogen</keyword>
<evidence type="ECO:0000256" key="3">
    <source>
        <dbReference type="ARBA" id="ARBA00022670"/>
    </source>
</evidence>
<evidence type="ECO:0000256" key="1">
    <source>
        <dbReference type="ARBA" id="ARBA00004239"/>
    </source>
</evidence>
<dbReference type="InterPro" id="IPR008139">
    <property type="entry name" value="SaposinB_dom"/>
</dbReference>
<dbReference type="GO" id="GO:0006629">
    <property type="term" value="P:lipid metabolic process"/>
    <property type="evidence" value="ECO:0007669"/>
    <property type="project" value="InterPro"/>
</dbReference>
<dbReference type="SUPFAM" id="SSF47862">
    <property type="entry name" value="Saposin"/>
    <property type="match status" value="2"/>
</dbReference>
<dbReference type="GO" id="GO:0005576">
    <property type="term" value="C:extracellular region"/>
    <property type="evidence" value="ECO:0007669"/>
    <property type="project" value="UniProtKB-SubCell"/>
</dbReference>
<dbReference type="GO" id="GO:0004190">
    <property type="term" value="F:aspartic-type endopeptidase activity"/>
    <property type="evidence" value="ECO:0007669"/>
    <property type="project" value="UniProtKB-KW"/>
</dbReference>
<evidence type="ECO:0000256" key="11">
    <source>
        <dbReference type="ARBA" id="ARBA00041094"/>
    </source>
</evidence>
<evidence type="ECO:0000313" key="15">
    <source>
        <dbReference type="RefSeq" id="XP_004492543.2"/>
    </source>
</evidence>
<keyword evidence="9" id="KW-0325">Glycoprotein</keyword>
<sequence>MQLLNTLRWFCSFKYKRKNVSSYIVYDSDLLKFVIRSMGGRIGLLFLVVVGVVLACDARGLANPYRWSIIAANSASSELGRIPDVCALCEEYTSKALDYLNENKTQNEIIDILHNTCHQLHTFEKKCINLVDYYVPLFFLEATSVQPGDFCNKVNLCQTIADLSLQVQENSCEFCEDTVSALLAKIKDPDTELEIIETLLKVCNSVDKFASKCKRVVLEYGPLVFENAEKFLEKTDICTALHACKESTVHSKSLLSELLSLYHGHTSSRMLHLLKIALY</sequence>
<keyword evidence="14" id="KW-1185">Reference proteome</keyword>
<organism evidence="14 15">
    <name type="scientific">Cicer arietinum</name>
    <name type="common">Chickpea</name>
    <name type="synonym">Garbanzo</name>
    <dbReference type="NCBI Taxonomy" id="3827"/>
    <lineage>
        <taxon>Eukaryota</taxon>
        <taxon>Viridiplantae</taxon>
        <taxon>Streptophyta</taxon>
        <taxon>Embryophyta</taxon>
        <taxon>Tracheophyta</taxon>
        <taxon>Spermatophyta</taxon>
        <taxon>Magnoliopsida</taxon>
        <taxon>eudicotyledons</taxon>
        <taxon>Gunneridae</taxon>
        <taxon>Pentapetalae</taxon>
        <taxon>rosids</taxon>
        <taxon>fabids</taxon>
        <taxon>Fabales</taxon>
        <taxon>Fabaceae</taxon>
        <taxon>Papilionoideae</taxon>
        <taxon>50 kb inversion clade</taxon>
        <taxon>NPAAA clade</taxon>
        <taxon>Hologalegina</taxon>
        <taxon>IRL clade</taxon>
        <taxon>Cicereae</taxon>
        <taxon>Cicer</taxon>
    </lineage>
</organism>
<dbReference type="InterPro" id="IPR008138">
    <property type="entry name" value="SapB_2"/>
</dbReference>
<keyword evidence="3" id="KW-0645">Protease</keyword>
<dbReference type="STRING" id="3827.A0A1S2XQU9"/>
<proteinExistence type="predicted"/>
<evidence type="ECO:0000256" key="12">
    <source>
        <dbReference type="ARBA" id="ARBA00041785"/>
    </source>
</evidence>
<evidence type="ECO:0000256" key="7">
    <source>
        <dbReference type="ARBA" id="ARBA00023145"/>
    </source>
</evidence>
<evidence type="ECO:0000313" key="14">
    <source>
        <dbReference type="Proteomes" id="UP000087171"/>
    </source>
</evidence>
<keyword evidence="4" id="KW-0732">Signal</keyword>
<reference evidence="14" key="1">
    <citation type="journal article" date="2013" name="Nat. Biotechnol.">
        <title>Draft genome sequence of chickpea (Cicer arietinum) provides a resource for trait improvement.</title>
        <authorList>
            <person name="Varshney R.K."/>
            <person name="Song C."/>
            <person name="Saxena R.K."/>
            <person name="Azam S."/>
            <person name="Yu S."/>
            <person name="Sharpe A.G."/>
            <person name="Cannon S."/>
            <person name="Baek J."/>
            <person name="Rosen B.D."/>
            <person name="Tar'an B."/>
            <person name="Millan T."/>
            <person name="Zhang X."/>
            <person name="Ramsay L.D."/>
            <person name="Iwata A."/>
            <person name="Wang Y."/>
            <person name="Nelson W."/>
            <person name="Farmer A.D."/>
            <person name="Gaur P.M."/>
            <person name="Soderlund C."/>
            <person name="Penmetsa R.V."/>
            <person name="Xu C."/>
            <person name="Bharti A.K."/>
            <person name="He W."/>
            <person name="Winter P."/>
            <person name="Zhao S."/>
            <person name="Hane J.K."/>
            <person name="Carrasquilla-Garcia N."/>
            <person name="Condie J.A."/>
            <person name="Upadhyaya H.D."/>
            <person name="Luo M.C."/>
            <person name="Thudi M."/>
            <person name="Gowda C.L."/>
            <person name="Singh N.P."/>
            <person name="Lichtenzveig J."/>
            <person name="Gali K.K."/>
            <person name="Rubio J."/>
            <person name="Nadarajan N."/>
            <person name="Dolezel J."/>
            <person name="Bansal K.C."/>
            <person name="Xu X."/>
            <person name="Edwards D."/>
            <person name="Zhang G."/>
            <person name="Kahl G."/>
            <person name="Gil J."/>
            <person name="Singh K.B."/>
            <person name="Datta S.K."/>
            <person name="Jackson S.A."/>
            <person name="Wang J."/>
            <person name="Cook D.R."/>
        </authorList>
    </citation>
    <scope>NUCLEOTIDE SEQUENCE [LARGE SCALE GENOMIC DNA]</scope>
    <source>
        <strain evidence="14">cv. CDC Frontier</strain>
    </source>
</reference>
<dbReference type="PROSITE" id="PS50015">
    <property type="entry name" value="SAP_B"/>
    <property type="match status" value="2"/>
</dbReference>
<dbReference type="GO" id="GO:0006508">
    <property type="term" value="P:proteolysis"/>
    <property type="evidence" value="ECO:0007669"/>
    <property type="project" value="UniProtKB-KW"/>
</dbReference>
<dbReference type="Pfam" id="PF03489">
    <property type="entry name" value="SapB_2"/>
    <property type="match status" value="2"/>
</dbReference>
<dbReference type="SMART" id="SM00741">
    <property type="entry name" value="SapB"/>
    <property type="match status" value="2"/>
</dbReference>
<dbReference type="InterPro" id="IPR051428">
    <property type="entry name" value="Sphingo_Act-Surfact_Prot"/>
</dbReference>
<feature type="domain" description="Saposin B-type" evidence="13">
    <location>
        <begin position="168"/>
        <end position="248"/>
    </location>
</feature>
<evidence type="ECO:0000256" key="10">
    <source>
        <dbReference type="ARBA" id="ARBA00037221"/>
    </source>
</evidence>
<keyword evidence="6" id="KW-0378">Hydrolase</keyword>
<dbReference type="GeneID" id="101491522"/>
<reference evidence="15" key="2">
    <citation type="submission" date="2025-08" db="UniProtKB">
        <authorList>
            <consortium name="RefSeq"/>
        </authorList>
    </citation>
    <scope>IDENTIFICATION</scope>
    <source>
        <tissue evidence="15">Etiolated seedlings</tissue>
    </source>
</reference>
<evidence type="ECO:0000256" key="6">
    <source>
        <dbReference type="ARBA" id="ARBA00022750"/>
    </source>
</evidence>
<dbReference type="InterPro" id="IPR011001">
    <property type="entry name" value="Saposin-like"/>
</dbReference>
<name>A0A1S2XQU9_CICAR</name>